<protein>
    <submittedName>
        <fullName evidence="2">Uncharacterized protein</fullName>
    </submittedName>
</protein>
<feature type="compositionally biased region" description="Pro residues" evidence="1">
    <location>
        <begin position="53"/>
        <end position="66"/>
    </location>
</feature>
<dbReference type="EMBL" id="JANUHB010000002">
    <property type="protein sequence ID" value="MCS0807950.1"/>
    <property type="molecule type" value="Genomic_DNA"/>
</dbReference>
<feature type="compositionally biased region" description="Low complexity" evidence="1">
    <location>
        <begin position="85"/>
        <end position="99"/>
    </location>
</feature>
<proteinExistence type="predicted"/>
<accession>A0ABT2D9I2</accession>
<dbReference type="RefSeq" id="WP_258821734.1">
    <property type="nucleotide sequence ID" value="NZ_JANUHB010000002.1"/>
</dbReference>
<evidence type="ECO:0000313" key="2">
    <source>
        <dbReference type="EMBL" id="MCS0807950.1"/>
    </source>
</evidence>
<gene>
    <name evidence="2" type="ORF">NX774_08440</name>
</gene>
<evidence type="ECO:0000256" key="1">
    <source>
        <dbReference type="SAM" id="MobiDB-lite"/>
    </source>
</evidence>
<name>A0ABT2D9I2_9BURK</name>
<feature type="region of interest" description="Disordered" evidence="1">
    <location>
        <begin position="184"/>
        <end position="215"/>
    </location>
</feature>
<evidence type="ECO:0000313" key="3">
    <source>
        <dbReference type="Proteomes" id="UP001206126"/>
    </source>
</evidence>
<keyword evidence="3" id="KW-1185">Reference proteome</keyword>
<organism evidence="2 3">
    <name type="scientific">Massilia agilis</name>
    <dbReference type="NCBI Taxonomy" id="1811226"/>
    <lineage>
        <taxon>Bacteria</taxon>
        <taxon>Pseudomonadati</taxon>
        <taxon>Pseudomonadota</taxon>
        <taxon>Betaproteobacteria</taxon>
        <taxon>Burkholderiales</taxon>
        <taxon>Oxalobacteraceae</taxon>
        <taxon>Telluria group</taxon>
        <taxon>Massilia</taxon>
    </lineage>
</organism>
<dbReference type="Proteomes" id="UP001206126">
    <property type="component" value="Unassembled WGS sequence"/>
</dbReference>
<comment type="caution">
    <text evidence="2">The sequence shown here is derived from an EMBL/GenBank/DDBJ whole genome shotgun (WGS) entry which is preliminary data.</text>
</comment>
<reference evidence="2 3" key="1">
    <citation type="submission" date="2022-08" db="EMBL/GenBank/DDBJ databases">
        <title>Reclassification of Massilia species as members of the genera Telluria, Duganella, Pseudoduganella, Mokoshia gen. nov. and Zemynaea gen. nov. using orthogonal and non-orthogonal genome-based approaches.</title>
        <authorList>
            <person name="Bowman J.P."/>
        </authorList>
    </citation>
    <scope>NUCLEOTIDE SEQUENCE [LARGE SCALE GENOMIC DNA]</scope>
    <source>
        <strain evidence="2 3">JCM 31605</strain>
    </source>
</reference>
<feature type="region of interest" description="Disordered" evidence="1">
    <location>
        <begin position="51"/>
        <end position="107"/>
    </location>
</feature>
<sequence length="232" mass="24596">MTDLHYHGGAKRRWPLVVSLAVHALLAGAWLHSASRPAPGEEARREFTVLLLPKPPAARTPAPLPSPERDGRRKQAIAAAVSARATPAEPAPVTAEPAPITSPAPVAPSARDILAAARRDVGKIDRDLRGKSGGAMKLENGNRFERAIAAAHVDDSRTGSLEEYTGPDGQVLYRKRVGDRVSCRQSGSVGAPAPWRSEEQVRAGAGSAKTLGMSGEAGETLCSDIVRDWKKK</sequence>